<dbReference type="CDD" id="cd01299">
    <property type="entry name" value="Met_dep_hydrolase_A"/>
    <property type="match status" value="1"/>
</dbReference>
<protein>
    <submittedName>
        <fullName evidence="2">Amidohydrolase family protein</fullName>
    </submittedName>
</protein>
<evidence type="ECO:0000313" key="2">
    <source>
        <dbReference type="EMBL" id="RFO95254.1"/>
    </source>
</evidence>
<dbReference type="InterPro" id="IPR011059">
    <property type="entry name" value="Metal-dep_hydrolase_composite"/>
</dbReference>
<dbReference type="AlphaFoldDB" id="A0A3E1R7C2"/>
<dbReference type="InterPro" id="IPR032466">
    <property type="entry name" value="Metal_Hydrolase"/>
</dbReference>
<dbReference type="Proteomes" id="UP000260665">
    <property type="component" value="Unassembled WGS sequence"/>
</dbReference>
<dbReference type="PANTHER" id="PTHR43135">
    <property type="entry name" value="ALPHA-D-RIBOSE 1-METHYLPHOSPHONATE 5-TRIPHOSPHATE DIPHOSPHATASE"/>
    <property type="match status" value="1"/>
</dbReference>
<accession>A0A3E1R7C2</accession>
<name>A0A3E1R7C2_9BURK</name>
<dbReference type="InterPro" id="IPR057744">
    <property type="entry name" value="OTAase-like"/>
</dbReference>
<organism evidence="2 3">
    <name type="scientific">Rhodoferax lacus</name>
    <dbReference type="NCBI Taxonomy" id="2184758"/>
    <lineage>
        <taxon>Bacteria</taxon>
        <taxon>Pseudomonadati</taxon>
        <taxon>Pseudomonadota</taxon>
        <taxon>Betaproteobacteria</taxon>
        <taxon>Burkholderiales</taxon>
        <taxon>Comamonadaceae</taxon>
        <taxon>Rhodoferax</taxon>
    </lineage>
</organism>
<dbReference type="InterPro" id="IPR051781">
    <property type="entry name" value="Metallo-dep_Hydrolase"/>
</dbReference>
<keyword evidence="3" id="KW-1185">Reference proteome</keyword>
<dbReference type="EMBL" id="QFZK01000019">
    <property type="protein sequence ID" value="RFO95254.1"/>
    <property type="molecule type" value="Genomic_DNA"/>
</dbReference>
<evidence type="ECO:0000313" key="3">
    <source>
        <dbReference type="Proteomes" id="UP000260665"/>
    </source>
</evidence>
<dbReference type="InterPro" id="IPR006680">
    <property type="entry name" value="Amidohydro-rel"/>
</dbReference>
<keyword evidence="2" id="KW-0378">Hydrolase</keyword>
<dbReference type="PANTHER" id="PTHR43135:SF3">
    <property type="entry name" value="ALPHA-D-RIBOSE 1-METHYLPHOSPHONATE 5-TRIPHOSPHATE DIPHOSPHATASE"/>
    <property type="match status" value="1"/>
</dbReference>
<reference evidence="2 3" key="1">
    <citation type="submission" date="2018-05" db="EMBL/GenBank/DDBJ databases">
        <title>Rhodoferax soyangensis sp.nov., isolated from an oligotrophic freshwater lake.</title>
        <authorList>
            <person name="Park M."/>
        </authorList>
    </citation>
    <scope>NUCLEOTIDE SEQUENCE [LARGE SCALE GENOMIC DNA]</scope>
    <source>
        <strain evidence="2 3">IMCC26218</strain>
    </source>
</reference>
<proteinExistence type="predicted"/>
<evidence type="ECO:0000259" key="1">
    <source>
        <dbReference type="Pfam" id="PF01979"/>
    </source>
</evidence>
<dbReference type="SUPFAM" id="SSF51338">
    <property type="entry name" value="Composite domain of metallo-dependent hydrolases"/>
    <property type="match status" value="1"/>
</dbReference>
<dbReference type="Gene3D" id="2.30.40.10">
    <property type="entry name" value="Urease, subunit C, domain 1"/>
    <property type="match status" value="1"/>
</dbReference>
<dbReference type="SUPFAM" id="SSF51556">
    <property type="entry name" value="Metallo-dependent hydrolases"/>
    <property type="match status" value="1"/>
</dbReference>
<dbReference type="Gene3D" id="3.20.20.140">
    <property type="entry name" value="Metal-dependent hydrolases"/>
    <property type="match status" value="1"/>
</dbReference>
<dbReference type="GO" id="GO:0016810">
    <property type="term" value="F:hydrolase activity, acting on carbon-nitrogen (but not peptide) bonds"/>
    <property type="evidence" value="ECO:0007669"/>
    <property type="project" value="InterPro"/>
</dbReference>
<sequence length="448" mass="48459">MAHQSWLLEHGSIIDGTGKAPFQGSVLVEGNMITAVGAEADQKAAALPGTQRLDATGMTVMPGLIDAHVHSTFDDAAGHDELFYHRRPGMAAITTVRNARKILTAGVTGYFDVDSIFDLGIDIKEAIQHGVVEGPRIAAGSYALMTSVGGAAGRLMPDHGTMAYARLVSGKDEIIAEVRRQIKQGADWIKVHVTGSLGHRRSEGELVTFTMEEMRTITAIAHDLGVPVAGHCRSAKSIVMACEAGFDQIIHGTSMDDAALDALVKYQAHLVPALTFQANLSDFGDAIHASPALQDLFRKEIETSSAMFRKAFDAGVPLLCGSESGFSVTPYGDWHYREMEVFVQHFGLTPLQAIQCATENGALCLRLKDKVGTIQKNRLADLLVVKGDPSKDVTLLGQREQLHAVMANGRFIDLQRQDPVRSNIPEWRCHDFGEILTKDIVAKARAAK</sequence>
<feature type="domain" description="Amidohydrolase-related" evidence="1">
    <location>
        <begin position="59"/>
        <end position="411"/>
    </location>
</feature>
<gene>
    <name evidence="2" type="ORF">DIC66_19260</name>
</gene>
<dbReference type="Pfam" id="PF01979">
    <property type="entry name" value="Amidohydro_1"/>
    <property type="match status" value="1"/>
</dbReference>
<comment type="caution">
    <text evidence="2">The sequence shown here is derived from an EMBL/GenBank/DDBJ whole genome shotgun (WGS) entry which is preliminary data.</text>
</comment>